<dbReference type="PROSITE" id="PS00197">
    <property type="entry name" value="2FE2S_FER_1"/>
    <property type="match status" value="1"/>
</dbReference>
<gene>
    <name evidence="12" type="primary">paaK</name>
    <name evidence="12" type="ORF">HKD39_15580</name>
</gene>
<proteinExistence type="predicted"/>
<dbReference type="InterPro" id="IPR017938">
    <property type="entry name" value="Riboflavin_synthase-like_b-brl"/>
</dbReference>
<dbReference type="InterPro" id="IPR001433">
    <property type="entry name" value="OxRdtase_FAD/NAD-bd"/>
</dbReference>
<dbReference type="Gene3D" id="3.40.50.80">
    <property type="entry name" value="Nucleotide-binding domain of ferredoxin-NADP reductase (FNR) module"/>
    <property type="match status" value="1"/>
</dbReference>
<dbReference type="Gene3D" id="2.40.30.10">
    <property type="entry name" value="Translation factors"/>
    <property type="match status" value="1"/>
</dbReference>
<feature type="domain" description="2Fe-2S ferredoxin-type" evidence="10">
    <location>
        <begin position="280"/>
        <end position="371"/>
    </location>
</feature>
<dbReference type="InterPro" id="IPR001041">
    <property type="entry name" value="2Fe-2S_ferredoxin-type"/>
</dbReference>
<feature type="domain" description="FAD-binding FR-type" evidence="11">
    <location>
        <begin position="12"/>
        <end position="116"/>
    </location>
</feature>
<protein>
    <submittedName>
        <fullName evidence="12">Phenylacetate-CoA oxygenase/reductase subunit PaaK</fullName>
    </submittedName>
</protein>
<dbReference type="SUPFAM" id="SSF54292">
    <property type="entry name" value="2Fe-2S ferredoxin-like"/>
    <property type="match status" value="1"/>
</dbReference>
<dbReference type="InterPro" id="IPR011884">
    <property type="entry name" value="PaaE"/>
</dbReference>
<keyword evidence="7" id="KW-0408">Iron</keyword>
<dbReference type="RefSeq" id="WP_171200801.1">
    <property type="nucleotide sequence ID" value="NZ_JABEND010000010.1"/>
</dbReference>
<dbReference type="PROSITE" id="PS51085">
    <property type="entry name" value="2FE2S_FER_2"/>
    <property type="match status" value="1"/>
</dbReference>
<evidence type="ECO:0000256" key="1">
    <source>
        <dbReference type="ARBA" id="ARBA00001974"/>
    </source>
</evidence>
<name>A0A849AF57_9ACTN</name>
<keyword evidence="13" id="KW-1185">Reference proteome</keyword>
<dbReference type="PANTHER" id="PTHR47354">
    <property type="entry name" value="NADH OXIDOREDUCTASE HCR"/>
    <property type="match status" value="1"/>
</dbReference>
<keyword evidence="2" id="KW-0285">Flavoprotein</keyword>
<evidence type="ECO:0000259" key="11">
    <source>
        <dbReference type="PROSITE" id="PS51384"/>
    </source>
</evidence>
<dbReference type="PANTHER" id="PTHR47354:SF8">
    <property type="entry name" value="1,2-PHENYLACETYL-COA EPOXIDASE, SUBUNIT E"/>
    <property type="match status" value="1"/>
</dbReference>
<feature type="region of interest" description="Disordered" evidence="9">
    <location>
        <begin position="259"/>
        <end position="278"/>
    </location>
</feature>
<dbReference type="NCBIfam" id="TIGR02160">
    <property type="entry name" value="PA_CoA_Oxy5"/>
    <property type="match status" value="1"/>
</dbReference>
<evidence type="ECO:0000313" key="12">
    <source>
        <dbReference type="EMBL" id="NNG37100.1"/>
    </source>
</evidence>
<evidence type="ECO:0000256" key="5">
    <source>
        <dbReference type="ARBA" id="ARBA00022827"/>
    </source>
</evidence>
<dbReference type="InterPro" id="IPR012675">
    <property type="entry name" value="Beta-grasp_dom_sf"/>
</dbReference>
<dbReference type="Pfam" id="PF00111">
    <property type="entry name" value="Fer2"/>
    <property type="match status" value="1"/>
</dbReference>
<sequence length="371" mass="39699">MSSTKATERRRLRFHPLPVKAVNRLTADAVEVVFAIPGELDAEYGYLPGQHVAVRHRHDGTEIRRSYSLCAPAGNGELHIAVKAEPGGIYSTYATSDLSVGDVVEVMTPQGSFTSKLRAGSGAHVAAVAAGSGITPVLALATGVLRDDPDATFSLIYSSRSADQVMFVDALADLKDRYPSRFSLHHILTREQRQSPVHSGRLDPEKLSTVLEYMVRPDSVDEWFLCGPVELVRGVRGELLTRGSDPNLVHTELFSTGEEPVRRKNIPPVSGHGAAGRPQVDITLTLDGRTSTVQSPAGSGERILDAALRSRSDVPFACAGGVCGTCRAKLVDGTVDMATNYALEPDELAAGYILTCQSEPTSSAVTVDYDS</sequence>
<dbReference type="InterPro" id="IPR036010">
    <property type="entry name" value="2Fe-2S_ferredoxin-like_sf"/>
</dbReference>
<comment type="cofactor">
    <cofactor evidence="1">
        <name>FAD</name>
        <dbReference type="ChEBI" id="CHEBI:57692"/>
    </cofactor>
</comment>
<dbReference type="PROSITE" id="PS51384">
    <property type="entry name" value="FAD_FR"/>
    <property type="match status" value="1"/>
</dbReference>
<dbReference type="InterPro" id="IPR008333">
    <property type="entry name" value="Cbr1-like_FAD-bd_dom"/>
</dbReference>
<dbReference type="InterPro" id="IPR006058">
    <property type="entry name" value="2Fe2S_fd_BS"/>
</dbReference>
<dbReference type="SUPFAM" id="SSF52343">
    <property type="entry name" value="Ferredoxin reductase-like, C-terminal NADP-linked domain"/>
    <property type="match status" value="1"/>
</dbReference>
<dbReference type="GO" id="GO:0050660">
    <property type="term" value="F:flavin adenine dinucleotide binding"/>
    <property type="evidence" value="ECO:0007669"/>
    <property type="project" value="TreeGrafter"/>
</dbReference>
<dbReference type="PRINTS" id="PR00406">
    <property type="entry name" value="CYTB5RDTASE"/>
</dbReference>
<dbReference type="SUPFAM" id="SSF63380">
    <property type="entry name" value="Riboflavin synthase domain-like"/>
    <property type="match status" value="1"/>
</dbReference>
<dbReference type="InterPro" id="IPR050415">
    <property type="entry name" value="MRET"/>
</dbReference>
<evidence type="ECO:0000256" key="2">
    <source>
        <dbReference type="ARBA" id="ARBA00022630"/>
    </source>
</evidence>
<dbReference type="Proteomes" id="UP000562984">
    <property type="component" value="Unassembled WGS sequence"/>
</dbReference>
<evidence type="ECO:0000256" key="8">
    <source>
        <dbReference type="ARBA" id="ARBA00023014"/>
    </source>
</evidence>
<dbReference type="InterPro" id="IPR017927">
    <property type="entry name" value="FAD-bd_FR_type"/>
</dbReference>
<dbReference type="AlphaFoldDB" id="A0A849AF57"/>
<dbReference type="Pfam" id="PF00970">
    <property type="entry name" value="FAD_binding_6"/>
    <property type="match status" value="1"/>
</dbReference>
<keyword evidence="8" id="KW-0411">Iron-sulfur</keyword>
<accession>A0A849AF57</accession>
<comment type="caution">
    <text evidence="12">The sequence shown here is derived from an EMBL/GenBank/DDBJ whole genome shotgun (WGS) entry which is preliminary data.</text>
</comment>
<evidence type="ECO:0000313" key="13">
    <source>
        <dbReference type="Proteomes" id="UP000562984"/>
    </source>
</evidence>
<evidence type="ECO:0000256" key="7">
    <source>
        <dbReference type="ARBA" id="ARBA00023004"/>
    </source>
</evidence>
<reference evidence="12 13" key="1">
    <citation type="submission" date="2020-05" db="EMBL/GenBank/DDBJ databases">
        <title>Nakamurella sp. DB0629 isolated from air conditioner.</title>
        <authorList>
            <person name="Kim D.H."/>
            <person name="Kim D.-U."/>
        </authorList>
    </citation>
    <scope>NUCLEOTIDE SEQUENCE [LARGE SCALE GENOMIC DNA]</scope>
    <source>
        <strain evidence="12 13">DB0629</strain>
    </source>
</reference>
<organism evidence="12 13">
    <name type="scientific">Nakamurella aerolata</name>
    <dbReference type="NCBI Taxonomy" id="1656892"/>
    <lineage>
        <taxon>Bacteria</taxon>
        <taxon>Bacillati</taxon>
        <taxon>Actinomycetota</taxon>
        <taxon>Actinomycetes</taxon>
        <taxon>Nakamurellales</taxon>
        <taxon>Nakamurellaceae</taxon>
        <taxon>Nakamurella</taxon>
    </lineage>
</organism>
<dbReference type="InterPro" id="IPR039261">
    <property type="entry name" value="FNR_nucleotide-bd"/>
</dbReference>
<dbReference type="CDD" id="cd00207">
    <property type="entry name" value="fer2"/>
    <property type="match status" value="1"/>
</dbReference>
<dbReference type="GO" id="GO:0010124">
    <property type="term" value="P:phenylacetate catabolic process"/>
    <property type="evidence" value="ECO:0007669"/>
    <property type="project" value="InterPro"/>
</dbReference>
<dbReference type="EMBL" id="JABEND010000010">
    <property type="protein sequence ID" value="NNG37100.1"/>
    <property type="molecule type" value="Genomic_DNA"/>
</dbReference>
<evidence type="ECO:0000256" key="9">
    <source>
        <dbReference type="SAM" id="MobiDB-lite"/>
    </source>
</evidence>
<dbReference type="GO" id="GO:0051537">
    <property type="term" value="F:2 iron, 2 sulfur cluster binding"/>
    <property type="evidence" value="ECO:0007669"/>
    <property type="project" value="UniProtKB-KW"/>
</dbReference>
<keyword evidence="5" id="KW-0274">FAD</keyword>
<dbReference type="CDD" id="cd06214">
    <property type="entry name" value="PA_degradation_oxidoreductase_like"/>
    <property type="match status" value="1"/>
</dbReference>
<dbReference type="Gene3D" id="3.10.20.30">
    <property type="match status" value="1"/>
</dbReference>
<evidence type="ECO:0000256" key="4">
    <source>
        <dbReference type="ARBA" id="ARBA00022723"/>
    </source>
</evidence>
<evidence type="ECO:0000256" key="3">
    <source>
        <dbReference type="ARBA" id="ARBA00022714"/>
    </source>
</evidence>
<dbReference type="GO" id="GO:0046872">
    <property type="term" value="F:metal ion binding"/>
    <property type="evidence" value="ECO:0007669"/>
    <property type="project" value="UniProtKB-KW"/>
</dbReference>
<dbReference type="GO" id="GO:0016491">
    <property type="term" value="F:oxidoreductase activity"/>
    <property type="evidence" value="ECO:0007669"/>
    <property type="project" value="UniProtKB-KW"/>
</dbReference>
<evidence type="ECO:0000256" key="6">
    <source>
        <dbReference type="ARBA" id="ARBA00023002"/>
    </source>
</evidence>
<evidence type="ECO:0000259" key="10">
    <source>
        <dbReference type="PROSITE" id="PS51085"/>
    </source>
</evidence>
<keyword evidence="4" id="KW-0479">Metal-binding</keyword>
<keyword evidence="6" id="KW-0560">Oxidoreductase</keyword>
<dbReference type="Pfam" id="PF00175">
    <property type="entry name" value="NAD_binding_1"/>
    <property type="match status" value="1"/>
</dbReference>
<keyword evidence="3" id="KW-0001">2Fe-2S</keyword>